<protein>
    <submittedName>
        <fullName evidence="1">Antitoxin</fullName>
    </submittedName>
</protein>
<accession>A0A388TCJ3</accession>
<gene>
    <name evidence="1" type="ORF">NO1_1709</name>
</gene>
<dbReference type="Proteomes" id="UP000269352">
    <property type="component" value="Unassembled WGS sequence"/>
</dbReference>
<proteinExistence type="predicted"/>
<dbReference type="NCBIfam" id="TIGR02684">
    <property type="entry name" value="dnstrm_HI1420"/>
    <property type="match status" value="1"/>
</dbReference>
<evidence type="ECO:0000313" key="2">
    <source>
        <dbReference type="Proteomes" id="UP000269352"/>
    </source>
</evidence>
<name>A0A388TCJ3_TERA1</name>
<dbReference type="PANTHER" id="PTHR40275:SF1">
    <property type="entry name" value="SSL7038 PROTEIN"/>
    <property type="match status" value="1"/>
</dbReference>
<dbReference type="EMBL" id="BGZN01000054">
    <property type="protein sequence ID" value="GBR74552.1"/>
    <property type="molecule type" value="Genomic_DNA"/>
</dbReference>
<reference evidence="1 2" key="1">
    <citation type="journal article" date="2019" name="ISME J.">
        <title>Genome analyses of uncultured TG2/ZB3 bacteria in 'Margulisbacteria' specifically attached to ectosymbiotic spirochetes of protists in the termite gut.</title>
        <authorList>
            <person name="Utami Y.D."/>
            <person name="Kuwahara H."/>
            <person name="Igai K."/>
            <person name="Murakami T."/>
            <person name="Sugaya K."/>
            <person name="Morikawa T."/>
            <person name="Nagura Y."/>
            <person name="Yuki M."/>
            <person name="Deevong P."/>
            <person name="Inoue T."/>
            <person name="Kihara K."/>
            <person name="Lo N."/>
            <person name="Yamada A."/>
            <person name="Ohkuma M."/>
            <person name="Hongoh Y."/>
        </authorList>
    </citation>
    <scope>NUCLEOTIDE SEQUENCE [LARGE SCALE GENOMIC DNA]</scope>
    <source>
        <strain evidence="1">NkOx7-01</strain>
    </source>
</reference>
<keyword evidence="2" id="KW-1185">Reference proteome</keyword>
<dbReference type="PANTHER" id="PTHR40275">
    <property type="entry name" value="SSL7038 PROTEIN"/>
    <property type="match status" value="1"/>
</dbReference>
<evidence type="ECO:0000313" key="1">
    <source>
        <dbReference type="EMBL" id="GBR74552.1"/>
    </source>
</evidence>
<sequence>MLKTRTWNILDYLKTEKDVQRYLEVAFAEGNSEYIITALGNAAKARKLMSKAAKKAGVTREGLYKSLAKNGAPAFSTVMNVVNSLGYKLTLARA</sequence>
<comment type="caution">
    <text evidence="1">The sequence shown here is derived from an EMBL/GenBank/DDBJ whole genome shotgun (WGS) entry which is preliminary data.</text>
</comment>
<dbReference type="AlphaFoldDB" id="A0A388TCJ3"/>
<dbReference type="Pfam" id="PF21716">
    <property type="entry name" value="dnstrm_HI1420"/>
    <property type="match status" value="1"/>
</dbReference>
<dbReference type="InterPro" id="IPR014057">
    <property type="entry name" value="HI1420"/>
</dbReference>
<organism evidence="1 2">
    <name type="scientific">Termititenax aidoneus</name>
    <dbReference type="NCBI Taxonomy" id="2218524"/>
    <lineage>
        <taxon>Bacteria</taxon>
        <taxon>Bacillati</taxon>
        <taxon>Candidatus Margulisiibacteriota</taxon>
        <taxon>Candidatus Termititenacia</taxon>
        <taxon>Candidatus Termititenacales</taxon>
        <taxon>Candidatus Termititenacaceae</taxon>
        <taxon>Candidatus Termititenax</taxon>
    </lineage>
</organism>